<dbReference type="Gene3D" id="2.60.40.790">
    <property type="match status" value="1"/>
</dbReference>
<feature type="region of interest" description="Disordered" evidence="4">
    <location>
        <begin position="194"/>
        <end position="219"/>
    </location>
</feature>
<dbReference type="AlphaFoldDB" id="A0AAN9ZEL6"/>
<feature type="region of interest" description="Disordered" evidence="4">
    <location>
        <begin position="26"/>
        <end position="52"/>
    </location>
</feature>
<evidence type="ECO:0000256" key="2">
    <source>
        <dbReference type="PROSITE-ProRule" id="PRU00285"/>
    </source>
</evidence>
<dbReference type="CDD" id="cd06526">
    <property type="entry name" value="metazoan_ACD"/>
    <property type="match status" value="1"/>
</dbReference>
<reference evidence="6 7" key="1">
    <citation type="submission" date="2024-03" db="EMBL/GenBank/DDBJ databases">
        <title>The genome assembly and annotation of the cricket Gryllus longicercus Weissman &amp; Gray.</title>
        <authorList>
            <person name="Szrajer S."/>
            <person name="Gray D."/>
            <person name="Ylla G."/>
        </authorList>
    </citation>
    <scope>NUCLEOTIDE SEQUENCE [LARGE SCALE GENOMIC DNA]</scope>
    <source>
        <strain evidence="6">DAG 2021-001</strain>
        <tissue evidence="6">Whole body minus gut</tissue>
    </source>
</reference>
<dbReference type="EMBL" id="JAZDUA010000018">
    <property type="protein sequence ID" value="KAK7872971.1"/>
    <property type="molecule type" value="Genomic_DNA"/>
</dbReference>
<evidence type="ECO:0000256" key="3">
    <source>
        <dbReference type="RuleBase" id="RU003616"/>
    </source>
</evidence>
<sequence>MSLLHLLGESMEDLFRPGSIFDHLGVGHHPDEGGSVGHSRRGSAGPVRGGHLHPWRHAPLLTHYLHPHAPHGQHAHHAHHAPHAAQRALAAAKKGAERAFHVNLDVQQFRPSEISVKVVDGFIVVEAKHEERPDEHGFISREFQRRYKLPEEVDLDAITSNLSSDGVLTIEAHKKTEEPPSKERVIHITCTNAPAVTSQPPEKAKKQAGGEVVAEKMDQ</sequence>
<dbReference type="SUPFAM" id="SSF49764">
    <property type="entry name" value="HSP20-like chaperones"/>
    <property type="match status" value="1"/>
</dbReference>
<feature type="domain" description="SHSP" evidence="5">
    <location>
        <begin position="80"/>
        <end position="189"/>
    </location>
</feature>
<dbReference type="InterPro" id="IPR002068">
    <property type="entry name" value="A-crystallin/Hsp20_dom"/>
</dbReference>
<feature type="region of interest" description="Disordered" evidence="4">
    <location>
        <begin position="65"/>
        <end position="86"/>
    </location>
</feature>
<dbReference type="GO" id="GO:0051082">
    <property type="term" value="F:unfolded protein binding"/>
    <property type="evidence" value="ECO:0007669"/>
    <property type="project" value="TreeGrafter"/>
</dbReference>
<evidence type="ECO:0000256" key="4">
    <source>
        <dbReference type="SAM" id="MobiDB-lite"/>
    </source>
</evidence>
<evidence type="ECO:0000313" key="6">
    <source>
        <dbReference type="EMBL" id="KAK7872971.1"/>
    </source>
</evidence>
<dbReference type="GO" id="GO:0005737">
    <property type="term" value="C:cytoplasm"/>
    <property type="evidence" value="ECO:0007669"/>
    <property type="project" value="TreeGrafter"/>
</dbReference>
<dbReference type="GO" id="GO:0009408">
    <property type="term" value="P:response to heat"/>
    <property type="evidence" value="ECO:0007669"/>
    <property type="project" value="TreeGrafter"/>
</dbReference>
<dbReference type="Pfam" id="PF00011">
    <property type="entry name" value="HSP20"/>
    <property type="match status" value="1"/>
</dbReference>
<proteinExistence type="inferred from homology"/>
<comment type="similarity">
    <text evidence="2 3">Belongs to the small heat shock protein (HSP20) family.</text>
</comment>
<dbReference type="PANTHER" id="PTHR45640:SF13">
    <property type="entry name" value="HEAT SHOCK PROTEIN 22-RELATED"/>
    <property type="match status" value="1"/>
</dbReference>
<organism evidence="6 7">
    <name type="scientific">Gryllus longicercus</name>
    <dbReference type="NCBI Taxonomy" id="2509291"/>
    <lineage>
        <taxon>Eukaryota</taxon>
        <taxon>Metazoa</taxon>
        <taxon>Ecdysozoa</taxon>
        <taxon>Arthropoda</taxon>
        <taxon>Hexapoda</taxon>
        <taxon>Insecta</taxon>
        <taxon>Pterygota</taxon>
        <taxon>Neoptera</taxon>
        <taxon>Polyneoptera</taxon>
        <taxon>Orthoptera</taxon>
        <taxon>Ensifera</taxon>
        <taxon>Gryllidea</taxon>
        <taxon>Grylloidea</taxon>
        <taxon>Gryllidae</taxon>
        <taxon>Gryllinae</taxon>
        <taxon>Gryllus</taxon>
    </lineage>
</organism>
<keyword evidence="1" id="KW-0346">Stress response</keyword>
<keyword evidence="7" id="KW-1185">Reference proteome</keyword>
<dbReference type="InterPro" id="IPR008978">
    <property type="entry name" value="HSP20-like_chaperone"/>
</dbReference>
<dbReference type="PANTHER" id="PTHR45640">
    <property type="entry name" value="HEAT SHOCK PROTEIN HSP-12.2-RELATED"/>
    <property type="match status" value="1"/>
</dbReference>
<dbReference type="PROSITE" id="PS01031">
    <property type="entry name" value="SHSP"/>
    <property type="match status" value="1"/>
</dbReference>
<dbReference type="GO" id="GO:0042026">
    <property type="term" value="P:protein refolding"/>
    <property type="evidence" value="ECO:0007669"/>
    <property type="project" value="TreeGrafter"/>
</dbReference>
<dbReference type="GO" id="GO:0005634">
    <property type="term" value="C:nucleus"/>
    <property type="evidence" value="ECO:0007669"/>
    <property type="project" value="TreeGrafter"/>
</dbReference>
<name>A0AAN9ZEL6_9ORTH</name>
<gene>
    <name evidence="6" type="ORF">R5R35_004278</name>
</gene>
<comment type="caution">
    <text evidence="6">The sequence shown here is derived from an EMBL/GenBank/DDBJ whole genome shotgun (WGS) entry which is preliminary data.</text>
</comment>
<protein>
    <recommendedName>
        <fullName evidence="5">SHSP domain-containing protein</fullName>
    </recommendedName>
</protein>
<dbReference type="Proteomes" id="UP001378592">
    <property type="component" value="Unassembled WGS sequence"/>
</dbReference>
<evidence type="ECO:0000313" key="7">
    <source>
        <dbReference type="Proteomes" id="UP001378592"/>
    </source>
</evidence>
<evidence type="ECO:0000256" key="1">
    <source>
        <dbReference type="ARBA" id="ARBA00023016"/>
    </source>
</evidence>
<dbReference type="InterPro" id="IPR001436">
    <property type="entry name" value="Alpha-crystallin/sHSP_animal"/>
</dbReference>
<accession>A0AAN9ZEL6</accession>
<feature type="compositionally biased region" description="Basic residues" evidence="4">
    <location>
        <begin position="65"/>
        <end position="82"/>
    </location>
</feature>
<evidence type="ECO:0000259" key="5">
    <source>
        <dbReference type="PROSITE" id="PS01031"/>
    </source>
</evidence>
<dbReference type="PRINTS" id="PR00299">
    <property type="entry name" value="ACRYSTALLIN"/>
</dbReference>